<reference evidence="1 2" key="1">
    <citation type="submission" date="2016-10" db="EMBL/GenBank/DDBJ databases">
        <authorList>
            <person name="de Groot N.N."/>
        </authorList>
    </citation>
    <scope>NUCLEOTIDE SEQUENCE [LARGE SCALE GENOMIC DNA]</scope>
    <source>
        <strain evidence="1 2">ATCC 35022</strain>
    </source>
</reference>
<keyword evidence="2" id="KW-1185">Reference proteome</keyword>
<name>A0A1G6E6L8_9HYPH</name>
<dbReference type="RefSeq" id="WP_090879707.1">
    <property type="nucleotide sequence ID" value="NZ_FMXQ01000010.1"/>
</dbReference>
<organism evidence="1 2">
    <name type="scientific">Bauldia litoralis</name>
    <dbReference type="NCBI Taxonomy" id="665467"/>
    <lineage>
        <taxon>Bacteria</taxon>
        <taxon>Pseudomonadati</taxon>
        <taxon>Pseudomonadota</taxon>
        <taxon>Alphaproteobacteria</taxon>
        <taxon>Hyphomicrobiales</taxon>
        <taxon>Kaistiaceae</taxon>
        <taxon>Bauldia</taxon>
    </lineage>
</organism>
<dbReference type="OrthoDB" id="7335506at2"/>
<dbReference type="AlphaFoldDB" id="A0A1G6E6L8"/>
<sequence length="364" mass="39062">MKLFPLQSDRVSLGVTETGGHLSDVVFSLDGERDIRPMHTAPWEHEALPEDTPPILKILRGDFFCAPFGTSDILPGDLPVHGLPASGTWRATEADAAGLTAVLDGDVMGATVTKQVTVRPGEAVVYQRHTLAGGDGRLPVGHHAMLSAKTRLQLAYSPWITALTPPEPVEEPPHGRALLAEGQVITDLHHARRADGGTVDLTVFPTAEDYEQIWMIVADRTRPFAWTAATAAEEGWVWFALKDPRVLPQTLMWLSDGGRDYAPWNGRHRRAIGLEEICGYFHLSHSRSIGDNPVAESGSPTAVTLDPNGTVAISYMFGVAAVPPGFGRVADITPAPGGVTLHDADGHAVYAPCDPSFVSNSDPD</sequence>
<proteinExistence type="predicted"/>
<evidence type="ECO:0000313" key="2">
    <source>
        <dbReference type="Proteomes" id="UP000199071"/>
    </source>
</evidence>
<accession>A0A1G6E6L8</accession>
<gene>
    <name evidence="1" type="ORF">SAMN02982931_04200</name>
</gene>
<protein>
    <submittedName>
        <fullName evidence="1">Uncharacterized protein</fullName>
    </submittedName>
</protein>
<dbReference type="Proteomes" id="UP000199071">
    <property type="component" value="Unassembled WGS sequence"/>
</dbReference>
<evidence type="ECO:0000313" key="1">
    <source>
        <dbReference type="EMBL" id="SDB53124.1"/>
    </source>
</evidence>
<dbReference type="STRING" id="665467.SAMN02982931_04200"/>
<dbReference type="EMBL" id="FMXQ01000010">
    <property type="protein sequence ID" value="SDB53124.1"/>
    <property type="molecule type" value="Genomic_DNA"/>
</dbReference>